<organism evidence="4 5">
    <name type="scientific">Halodesulfovibrio marinisediminis DSM 17456</name>
    <dbReference type="NCBI Taxonomy" id="1121457"/>
    <lineage>
        <taxon>Bacteria</taxon>
        <taxon>Pseudomonadati</taxon>
        <taxon>Thermodesulfobacteriota</taxon>
        <taxon>Desulfovibrionia</taxon>
        <taxon>Desulfovibrionales</taxon>
        <taxon>Desulfovibrionaceae</taxon>
        <taxon>Halodesulfovibrio</taxon>
    </lineage>
</organism>
<dbReference type="CDD" id="cd14727">
    <property type="entry name" value="ChanN-like"/>
    <property type="match status" value="1"/>
</dbReference>
<dbReference type="AlphaFoldDB" id="A0A1N6J2M0"/>
<dbReference type="SUPFAM" id="SSF159501">
    <property type="entry name" value="EreA/ChaN-like"/>
    <property type="match status" value="1"/>
</dbReference>
<dbReference type="OrthoDB" id="9795827at2"/>
<dbReference type="SUPFAM" id="SSF50156">
    <property type="entry name" value="PDZ domain-like"/>
    <property type="match status" value="1"/>
</dbReference>
<dbReference type="Gene3D" id="2.30.42.10">
    <property type="match status" value="1"/>
</dbReference>
<keyword evidence="5" id="KW-1185">Reference proteome</keyword>
<proteinExistence type="predicted"/>
<feature type="chain" id="PRO_5013337469" evidence="2">
    <location>
        <begin position="22"/>
        <end position="417"/>
    </location>
</feature>
<dbReference type="STRING" id="1121457.SAMN02745161_3092"/>
<evidence type="ECO:0000313" key="5">
    <source>
        <dbReference type="Proteomes" id="UP000184694"/>
    </source>
</evidence>
<dbReference type="Pfam" id="PF13180">
    <property type="entry name" value="PDZ_2"/>
    <property type="match status" value="1"/>
</dbReference>
<evidence type="ECO:0000259" key="3">
    <source>
        <dbReference type="PROSITE" id="PS50106"/>
    </source>
</evidence>
<keyword evidence="2" id="KW-0732">Signal</keyword>
<dbReference type="Gene3D" id="3.40.50.11550">
    <property type="match status" value="1"/>
</dbReference>
<dbReference type="InterPro" id="IPR001478">
    <property type="entry name" value="PDZ"/>
</dbReference>
<accession>A0A1N6J2M0</accession>
<evidence type="ECO:0000313" key="4">
    <source>
        <dbReference type="EMBL" id="SIO38463.1"/>
    </source>
</evidence>
<evidence type="ECO:0000256" key="1">
    <source>
        <dbReference type="SAM" id="MobiDB-lite"/>
    </source>
</evidence>
<feature type="signal peptide" evidence="2">
    <location>
        <begin position="1"/>
        <end position="21"/>
    </location>
</feature>
<dbReference type="PROSITE" id="PS50106">
    <property type="entry name" value="PDZ"/>
    <property type="match status" value="1"/>
</dbReference>
<dbReference type="Proteomes" id="UP000184694">
    <property type="component" value="Unassembled WGS sequence"/>
</dbReference>
<name>A0A1N6J2M0_9BACT</name>
<dbReference type="RefSeq" id="WP_074217835.1">
    <property type="nucleotide sequence ID" value="NZ_FSRG01000008.1"/>
</dbReference>
<dbReference type="InterPro" id="IPR036034">
    <property type="entry name" value="PDZ_sf"/>
</dbReference>
<evidence type="ECO:0000256" key="2">
    <source>
        <dbReference type="SAM" id="SignalP"/>
    </source>
</evidence>
<protein>
    <submittedName>
        <fullName evidence="4">Uncharacterized iron-regulated protein</fullName>
    </submittedName>
</protein>
<feature type="region of interest" description="Disordered" evidence="1">
    <location>
        <begin position="26"/>
        <end position="58"/>
    </location>
</feature>
<gene>
    <name evidence="4" type="ORF">SAMN02745161_3092</name>
</gene>
<dbReference type="Pfam" id="PF04187">
    <property type="entry name" value="Cofac_haem_bdg"/>
    <property type="match status" value="1"/>
</dbReference>
<sequence>MGLTLRILFSVVMIMGGCALAQPPLSRAAPAPSVHETEQAKSATPQPASPQPSEGEFFNANGTKASLSDVLALAKSSDYILIGETHNVTCDHIVQAKLIAALAESDIRFTVGMEMFSLDKQPQLDAVNAGIISQAEFPEKVDWKNAWGFPYPLYEPIIEKIYAHKIEIYALNFPFEIARKIGDVGVEDLTPEERQYLPENPIPAMKEQEEELAKIHDHHVELMTKDKKNPKAAEVAKKSLAHYRKRFFLIQSMWDTGMAEQAVAIRKKTNIPMVILSGTGHVEHGWGIAYRLSKLDPEAKVLLIVPWRDTKPLVAEKGHVQFYCPLTKQSRLGFTLRMESDGATILKLEDSSVAYKAGFHVGDKIIKVGGMDVDSMMTLHRAGVKAAKEGTDMVFTIIRGGKEESISMPVPEHAHSS</sequence>
<reference evidence="5" key="1">
    <citation type="submission" date="2016-11" db="EMBL/GenBank/DDBJ databases">
        <authorList>
            <person name="Varghese N."/>
            <person name="Submissions S."/>
        </authorList>
    </citation>
    <scope>NUCLEOTIDE SEQUENCE [LARGE SCALE GENOMIC DNA]</scope>
    <source>
        <strain evidence="5">DSM 17456</strain>
    </source>
</reference>
<dbReference type="PROSITE" id="PS51257">
    <property type="entry name" value="PROKAR_LIPOPROTEIN"/>
    <property type="match status" value="1"/>
</dbReference>
<feature type="domain" description="PDZ" evidence="3">
    <location>
        <begin position="328"/>
        <end position="376"/>
    </location>
</feature>
<dbReference type="InterPro" id="IPR007314">
    <property type="entry name" value="Cofac_haem-bd_dom"/>
</dbReference>
<dbReference type="SMART" id="SM00228">
    <property type="entry name" value="PDZ"/>
    <property type="match status" value="1"/>
</dbReference>
<dbReference type="EMBL" id="FSRG01000008">
    <property type="protein sequence ID" value="SIO38463.1"/>
    <property type="molecule type" value="Genomic_DNA"/>
</dbReference>